<dbReference type="SMART" id="SM00470">
    <property type="entry name" value="ParB"/>
    <property type="match status" value="1"/>
</dbReference>
<accession>A0A239RGA9</accession>
<dbReference type="InterPro" id="IPR004437">
    <property type="entry name" value="ParB/RepB/Spo0J"/>
</dbReference>
<feature type="domain" description="ParB-like N-terminal" evidence="2">
    <location>
        <begin position="39"/>
        <end position="129"/>
    </location>
</feature>
<protein>
    <submittedName>
        <fullName evidence="3">Chromosome partitioning protein, ParB family</fullName>
    </submittedName>
</protein>
<dbReference type="Proteomes" id="UP000214649">
    <property type="component" value="Unassembled WGS sequence"/>
</dbReference>
<dbReference type="SUPFAM" id="SSF109709">
    <property type="entry name" value="KorB DNA-binding domain-like"/>
    <property type="match status" value="1"/>
</dbReference>
<reference evidence="3 4" key="1">
    <citation type="submission" date="2017-07" db="EMBL/GenBank/DDBJ databases">
        <authorList>
            <person name="Sun Z.S."/>
            <person name="Albrecht U."/>
            <person name="Echele G."/>
            <person name="Lee C.C."/>
        </authorList>
    </citation>
    <scope>NUCLEOTIDE SEQUENCE [LARGE SCALE GENOMIC DNA]</scope>
    <source>
        <strain evidence="3 4">AR3</strain>
    </source>
</reference>
<dbReference type="CDD" id="cd16407">
    <property type="entry name" value="ParB_N_like"/>
    <property type="match status" value="1"/>
</dbReference>
<dbReference type="InterPro" id="IPR003115">
    <property type="entry name" value="ParB_N"/>
</dbReference>
<comment type="similarity">
    <text evidence="1">Belongs to the ParB family.</text>
</comment>
<dbReference type="Gene3D" id="3.90.1530.30">
    <property type="match status" value="1"/>
</dbReference>
<evidence type="ECO:0000256" key="1">
    <source>
        <dbReference type="ARBA" id="ARBA00006295"/>
    </source>
</evidence>
<dbReference type="AlphaFoldDB" id="A0A239RGA9"/>
<proteinExistence type="inferred from homology"/>
<dbReference type="NCBIfam" id="TIGR00180">
    <property type="entry name" value="parB_part"/>
    <property type="match status" value="1"/>
</dbReference>
<dbReference type="PANTHER" id="PTHR33375:SF1">
    <property type="entry name" value="CHROMOSOME-PARTITIONING PROTEIN PARB-RELATED"/>
    <property type="match status" value="1"/>
</dbReference>
<dbReference type="RefSeq" id="WP_094141201.1">
    <property type="nucleotide sequence ID" value="NZ_FZRA01000008.1"/>
</dbReference>
<sequence>MSSKGLSNRIKLSSYDDMFSAENDGNTTAEAKPVEGQIVEIPLSELHTFENHPFRVVDDENMEEMVESVKEYGVLVPAIARPRAEGGYELISGHRRKHASELAGKDTMPVIVRDCDNDEAVVIMVDANIQREDILVSERAKAYQMKYEAMKHQGKAQGNSLQEMSEQAGESMKTIQRLICIASLDDKLLAMVDEKKLGLRQGVDLSFIPQEQQRIVYEVISEMGVSLSQEQSARIKEASRKGYLNADFLRDFLSEKKPKPRKVVFNQKKLDNYFTPDMSNEDIEELIVKLLDEWKEKGEPR</sequence>
<evidence type="ECO:0000313" key="3">
    <source>
        <dbReference type="EMBL" id="SNU09510.1"/>
    </source>
</evidence>
<dbReference type="GO" id="GO:0005694">
    <property type="term" value="C:chromosome"/>
    <property type="evidence" value="ECO:0007669"/>
    <property type="project" value="TreeGrafter"/>
</dbReference>
<dbReference type="InterPro" id="IPR036086">
    <property type="entry name" value="ParB/Sulfiredoxin_sf"/>
</dbReference>
<dbReference type="Gene3D" id="1.10.10.2830">
    <property type="match status" value="1"/>
</dbReference>
<evidence type="ECO:0000313" key="4">
    <source>
        <dbReference type="Proteomes" id="UP000214649"/>
    </source>
</evidence>
<dbReference type="InterPro" id="IPR050336">
    <property type="entry name" value="Chromosome_partition/occlusion"/>
</dbReference>
<dbReference type="GO" id="GO:0003677">
    <property type="term" value="F:DNA binding"/>
    <property type="evidence" value="ECO:0007669"/>
    <property type="project" value="InterPro"/>
</dbReference>
<dbReference type="GO" id="GO:0007059">
    <property type="term" value="P:chromosome segregation"/>
    <property type="evidence" value="ECO:0007669"/>
    <property type="project" value="TreeGrafter"/>
</dbReference>
<dbReference type="EMBL" id="FZRA01000008">
    <property type="protein sequence ID" value="SNU09510.1"/>
    <property type="molecule type" value="Genomic_DNA"/>
</dbReference>
<organism evidence="3 4">
    <name type="scientific">Streptococcus equinus</name>
    <name type="common">Streptococcus bovis</name>
    <dbReference type="NCBI Taxonomy" id="1335"/>
    <lineage>
        <taxon>Bacteria</taxon>
        <taxon>Bacillati</taxon>
        <taxon>Bacillota</taxon>
        <taxon>Bacilli</taxon>
        <taxon>Lactobacillales</taxon>
        <taxon>Streptococcaceae</taxon>
        <taxon>Streptococcus</taxon>
    </lineage>
</organism>
<dbReference type="Pfam" id="PF02195">
    <property type="entry name" value="ParB_N"/>
    <property type="match status" value="1"/>
</dbReference>
<dbReference type="PANTHER" id="PTHR33375">
    <property type="entry name" value="CHROMOSOME-PARTITIONING PROTEIN PARB-RELATED"/>
    <property type="match status" value="1"/>
</dbReference>
<name>A0A239RGA9_STREI</name>
<gene>
    <name evidence="3" type="ORF">SAMN05216470_1860</name>
</gene>
<dbReference type="SUPFAM" id="SSF110849">
    <property type="entry name" value="ParB/Sulfiredoxin"/>
    <property type="match status" value="1"/>
</dbReference>
<evidence type="ECO:0000259" key="2">
    <source>
        <dbReference type="SMART" id="SM00470"/>
    </source>
</evidence>